<proteinExistence type="predicted"/>
<dbReference type="Proteomes" id="UP001066276">
    <property type="component" value="Chromosome 12"/>
</dbReference>
<protein>
    <submittedName>
        <fullName evidence="1">Uncharacterized protein</fullName>
    </submittedName>
</protein>
<reference evidence="1" key="1">
    <citation type="journal article" date="2022" name="bioRxiv">
        <title>Sequencing and chromosome-scale assembly of the giantPleurodeles waltlgenome.</title>
        <authorList>
            <person name="Brown T."/>
            <person name="Elewa A."/>
            <person name="Iarovenko S."/>
            <person name="Subramanian E."/>
            <person name="Araus A.J."/>
            <person name="Petzold A."/>
            <person name="Susuki M."/>
            <person name="Suzuki K.-i.T."/>
            <person name="Hayashi T."/>
            <person name="Toyoda A."/>
            <person name="Oliveira C."/>
            <person name="Osipova E."/>
            <person name="Leigh N.D."/>
            <person name="Simon A."/>
            <person name="Yun M.H."/>
        </authorList>
    </citation>
    <scope>NUCLEOTIDE SEQUENCE</scope>
    <source>
        <strain evidence="1">20211129_DDA</strain>
        <tissue evidence="1">Liver</tissue>
    </source>
</reference>
<organism evidence="1 2">
    <name type="scientific">Pleurodeles waltl</name>
    <name type="common">Iberian ribbed newt</name>
    <dbReference type="NCBI Taxonomy" id="8319"/>
    <lineage>
        <taxon>Eukaryota</taxon>
        <taxon>Metazoa</taxon>
        <taxon>Chordata</taxon>
        <taxon>Craniata</taxon>
        <taxon>Vertebrata</taxon>
        <taxon>Euteleostomi</taxon>
        <taxon>Amphibia</taxon>
        <taxon>Batrachia</taxon>
        <taxon>Caudata</taxon>
        <taxon>Salamandroidea</taxon>
        <taxon>Salamandridae</taxon>
        <taxon>Pleurodelinae</taxon>
        <taxon>Pleurodeles</taxon>
    </lineage>
</organism>
<accession>A0AAV7L5A3</accession>
<evidence type="ECO:0000313" key="1">
    <source>
        <dbReference type="EMBL" id="KAJ1082985.1"/>
    </source>
</evidence>
<comment type="caution">
    <text evidence="1">The sequence shown here is derived from an EMBL/GenBank/DDBJ whole genome shotgun (WGS) entry which is preliminary data.</text>
</comment>
<dbReference type="AlphaFoldDB" id="A0AAV7L5A3"/>
<evidence type="ECO:0000313" key="2">
    <source>
        <dbReference type="Proteomes" id="UP001066276"/>
    </source>
</evidence>
<gene>
    <name evidence="1" type="ORF">NDU88_003146</name>
</gene>
<keyword evidence="2" id="KW-1185">Reference proteome</keyword>
<dbReference type="EMBL" id="JANPWB010000016">
    <property type="protein sequence ID" value="KAJ1082985.1"/>
    <property type="molecule type" value="Genomic_DNA"/>
</dbReference>
<sequence length="114" mass="13181">MGTNEVHSARVALRCYRIADLVRYWWKLKPYTILFYKTARKEALLEQDLAQLEQDHRSTAASQTLGQMHAKLLEYQDTALTDVQHLGKYATARMYGEGERPSSVLANLIRPNRE</sequence>
<name>A0AAV7L5A3_PLEWA</name>